<dbReference type="Proteomes" id="UP000012179">
    <property type="component" value="Chromosome"/>
</dbReference>
<keyword evidence="4" id="KW-1185">Reference proteome</keyword>
<keyword evidence="1" id="KW-0175">Coiled coil</keyword>
<keyword evidence="2" id="KW-0812">Transmembrane</keyword>
<dbReference type="OrthoDB" id="8585321at2"/>
<dbReference type="Pfam" id="PF20567">
    <property type="entry name" value="DUF6776"/>
    <property type="match status" value="1"/>
</dbReference>
<protein>
    <submittedName>
        <fullName evidence="3">Uncharacterized protein</fullName>
    </submittedName>
</protein>
<proteinExistence type="predicted"/>
<dbReference type="KEGG" id="nlc:EBAPG3_004925"/>
<dbReference type="eggNOG" id="ENOG502Z8KI">
    <property type="taxonomic scope" value="Bacteria"/>
</dbReference>
<evidence type="ECO:0000256" key="2">
    <source>
        <dbReference type="SAM" id="Phobius"/>
    </source>
</evidence>
<keyword evidence="2" id="KW-0472">Membrane</keyword>
<evidence type="ECO:0000313" key="4">
    <source>
        <dbReference type="Proteomes" id="UP000012179"/>
    </source>
</evidence>
<dbReference type="AlphaFoldDB" id="A0A1W6SMY3"/>
<feature type="transmembrane region" description="Helical" evidence="2">
    <location>
        <begin position="25"/>
        <end position="46"/>
    </location>
</feature>
<sequence>MIKSPKRKSGIFAPKVAIRPHRPEYWRWLVIGFLTALALALSWGMYDAGHQFAGFDKNEINHELDRLSRTNNRLEKENNELRMRVAGLERQLQMDMVARDDISKHVKALEDENIRLKEDVAFFQNLGSVTGKTEQRVSISHLKLARGQLPGEYRYSLLLVQGGQRTKDFQGNLEFVVNFRQNGEKMVTPLASESPSDTFDVNFKFYQRVERSFRMPPDAQVESMQVKVFEKGVAQARLTQTVNLSL</sequence>
<evidence type="ECO:0000256" key="1">
    <source>
        <dbReference type="SAM" id="Coils"/>
    </source>
</evidence>
<dbReference type="InterPro" id="IPR046703">
    <property type="entry name" value="DUF6776"/>
</dbReference>
<name>A0A1W6SMY3_9PROT</name>
<organism evidence="3 4">
    <name type="scientific">Nitrosospira lacus</name>
    <dbReference type="NCBI Taxonomy" id="1288494"/>
    <lineage>
        <taxon>Bacteria</taxon>
        <taxon>Pseudomonadati</taxon>
        <taxon>Pseudomonadota</taxon>
        <taxon>Betaproteobacteria</taxon>
        <taxon>Nitrosomonadales</taxon>
        <taxon>Nitrosomonadaceae</taxon>
        <taxon>Nitrosospira</taxon>
    </lineage>
</organism>
<keyword evidence="2" id="KW-1133">Transmembrane helix</keyword>
<dbReference type="EMBL" id="CP021106">
    <property type="protein sequence ID" value="ARO87163.1"/>
    <property type="molecule type" value="Genomic_DNA"/>
</dbReference>
<feature type="coiled-coil region" evidence="1">
    <location>
        <begin position="57"/>
        <end position="126"/>
    </location>
</feature>
<reference evidence="3 4" key="1">
    <citation type="journal article" date="2015" name="Int. J. Syst. Evol. Microbiol.">
        <title>Nitrosospira lacus sp. nov., a psychrotolerant, ammonia-oxidizing bacterium from sandy lake sediment.</title>
        <authorList>
            <person name="Urakawa H."/>
            <person name="Garcia J.C."/>
            <person name="Nielsen J.L."/>
            <person name="Le V.Q."/>
            <person name="Kozlowski J.A."/>
            <person name="Stein L.Y."/>
            <person name="Lim C.K."/>
            <person name="Pommerening-Roser A."/>
            <person name="Martens-Habbena W."/>
            <person name="Stahl D.A."/>
            <person name="Klotz M.G."/>
        </authorList>
    </citation>
    <scope>NUCLEOTIDE SEQUENCE [LARGE SCALE GENOMIC DNA]</scope>
    <source>
        <strain evidence="3 4">APG3</strain>
    </source>
</reference>
<gene>
    <name evidence="3" type="ORF">EBAPG3_004925</name>
</gene>
<dbReference type="RefSeq" id="WP_040851144.1">
    <property type="nucleotide sequence ID" value="NZ_CP021106.3"/>
</dbReference>
<accession>A0A1W6SMY3</accession>
<evidence type="ECO:0000313" key="3">
    <source>
        <dbReference type="EMBL" id="ARO87163.1"/>
    </source>
</evidence>